<keyword evidence="4" id="KW-1185">Reference proteome</keyword>
<reference evidence="4" key="1">
    <citation type="journal article" date="2019" name="Int. J. Syst. Evol. Microbiol.">
        <title>The Global Catalogue of Microorganisms (GCM) 10K type strain sequencing project: providing services to taxonomists for standard genome sequencing and annotation.</title>
        <authorList>
            <consortium name="The Broad Institute Genomics Platform"/>
            <consortium name="The Broad Institute Genome Sequencing Center for Infectious Disease"/>
            <person name="Wu L."/>
            <person name="Ma J."/>
        </authorList>
    </citation>
    <scope>NUCLEOTIDE SEQUENCE [LARGE SCALE GENOMIC DNA]</scope>
    <source>
        <strain evidence="4">KCTC 15012</strain>
    </source>
</reference>
<comment type="caution">
    <text evidence="3">The sequence shown here is derived from an EMBL/GenBank/DDBJ whole genome shotgun (WGS) entry which is preliminary data.</text>
</comment>
<gene>
    <name evidence="3" type="ORF">ACFPVW_15820</name>
</gene>
<name>A0ABW0YFN0_9GAMM</name>
<dbReference type="InterPro" id="IPR057238">
    <property type="entry name" value="DUF7916"/>
</dbReference>
<evidence type="ECO:0000313" key="4">
    <source>
        <dbReference type="Proteomes" id="UP001596132"/>
    </source>
</evidence>
<sequence length="314" mass="33680">MKRMFEVLSADVLATTPEQLLQMIRHSEGRTLMAETVVSCQPFSEGVSNPELAASFGADMITLNTFDLGQPFVEGLYDEAVDDDACLATRYEQHASFIRQQASLNRVVQDLKLVSSRFIGCNLEPVPQDIKYPAGFRVSADNIKQAVALGLNYVVITGNPNTMITEEGIIDAIRMAKAVADNQLLIIAGKMHGAGTGTEVAADALLKYCQAGADIIMIPAPYTTPGMTPETAKALIEVIHGAGKLALCAMGTSQEGADRAVVEQIALNSKVAGADIIHIGDAGFAGIADPENIKYCSIAIRGKRHTYRRIGLRR</sequence>
<evidence type="ECO:0000256" key="1">
    <source>
        <dbReference type="ARBA" id="ARBA00022723"/>
    </source>
</evidence>
<accession>A0ABW0YFN0</accession>
<protein>
    <recommendedName>
        <fullName evidence="2">DUF7916 domain-containing protein</fullName>
    </recommendedName>
</protein>
<dbReference type="InterPro" id="IPR040442">
    <property type="entry name" value="Pyrv_kinase-like_dom_sf"/>
</dbReference>
<proteinExistence type="predicted"/>
<dbReference type="Pfam" id="PF25509">
    <property type="entry name" value="DUF7916"/>
    <property type="match status" value="1"/>
</dbReference>
<dbReference type="EMBL" id="JBHSPP010000016">
    <property type="protein sequence ID" value="MFC5707484.1"/>
    <property type="molecule type" value="Genomic_DNA"/>
</dbReference>
<dbReference type="SUPFAM" id="SSF51621">
    <property type="entry name" value="Phosphoenolpyruvate/pyruvate domain"/>
    <property type="match status" value="1"/>
</dbReference>
<dbReference type="Proteomes" id="UP001596132">
    <property type="component" value="Unassembled WGS sequence"/>
</dbReference>
<dbReference type="InterPro" id="IPR015813">
    <property type="entry name" value="Pyrv/PenolPyrv_kinase-like_dom"/>
</dbReference>
<dbReference type="RefSeq" id="WP_042640468.1">
    <property type="nucleotide sequence ID" value="NZ_CDDF01000005.1"/>
</dbReference>
<organism evidence="3 4">
    <name type="scientific">Aeromonas eucrenophila</name>
    <dbReference type="NCBI Taxonomy" id="649"/>
    <lineage>
        <taxon>Bacteria</taxon>
        <taxon>Pseudomonadati</taxon>
        <taxon>Pseudomonadota</taxon>
        <taxon>Gammaproteobacteria</taxon>
        <taxon>Aeromonadales</taxon>
        <taxon>Aeromonadaceae</taxon>
        <taxon>Aeromonas</taxon>
    </lineage>
</organism>
<evidence type="ECO:0000259" key="2">
    <source>
        <dbReference type="Pfam" id="PF25509"/>
    </source>
</evidence>
<keyword evidence="1" id="KW-0479">Metal-binding</keyword>
<dbReference type="Gene3D" id="3.20.20.60">
    <property type="entry name" value="Phosphoenolpyruvate-binding domains"/>
    <property type="match status" value="1"/>
</dbReference>
<feature type="domain" description="DUF7916" evidence="2">
    <location>
        <begin position="9"/>
        <end position="311"/>
    </location>
</feature>
<evidence type="ECO:0000313" key="3">
    <source>
        <dbReference type="EMBL" id="MFC5707484.1"/>
    </source>
</evidence>